<evidence type="ECO:0000256" key="1">
    <source>
        <dbReference type="SAM" id="SignalP"/>
    </source>
</evidence>
<keyword evidence="1" id="KW-0732">Signal</keyword>
<evidence type="ECO:0000313" key="2">
    <source>
        <dbReference type="EMBL" id="KAK8529952.1"/>
    </source>
</evidence>
<dbReference type="PANTHER" id="PTHR35290">
    <property type="entry name" value="PROTEIN CASPARIAN STRIP INTEGRITY FACTOR 1-RELATED"/>
    <property type="match status" value="1"/>
</dbReference>
<comment type="caution">
    <text evidence="2">The sequence shown here is derived from an EMBL/GenBank/DDBJ whole genome shotgun (WGS) entry which is preliminary data.</text>
</comment>
<protein>
    <submittedName>
        <fullName evidence="2">Uncharacterized protein</fullName>
    </submittedName>
</protein>
<reference evidence="2 3" key="1">
    <citation type="journal article" date="2024" name="G3 (Bethesda)">
        <title>Genome assembly of Hibiscus sabdariffa L. provides insights into metabolisms of medicinal natural products.</title>
        <authorList>
            <person name="Kim T."/>
        </authorList>
    </citation>
    <scope>NUCLEOTIDE SEQUENCE [LARGE SCALE GENOMIC DNA]</scope>
    <source>
        <strain evidence="2">TK-2024</strain>
        <tissue evidence="2">Old leaves</tissue>
    </source>
</reference>
<sequence>MHDLKKIALLLFLVSALLLSTSMAGRHSMFVNRLAEEEEEVLDHAAFEESGEGEGIHERLLRANTKDYGKYDPTPALAKPPFKLIPN</sequence>
<proteinExistence type="predicted"/>
<name>A0ABR2D5A5_9ROSI</name>
<dbReference type="EMBL" id="JBBPBM010000036">
    <property type="protein sequence ID" value="KAK8529952.1"/>
    <property type="molecule type" value="Genomic_DNA"/>
</dbReference>
<feature type="chain" id="PRO_5047403829" evidence="1">
    <location>
        <begin position="25"/>
        <end position="87"/>
    </location>
</feature>
<dbReference type="InterPro" id="IPR038974">
    <property type="entry name" value="CIF1/2"/>
</dbReference>
<evidence type="ECO:0000313" key="3">
    <source>
        <dbReference type="Proteomes" id="UP001472677"/>
    </source>
</evidence>
<organism evidence="2 3">
    <name type="scientific">Hibiscus sabdariffa</name>
    <name type="common">roselle</name>
    <dbReference type="NCBI Taxonomy" id="183260"/>
    <lineage>
        <taxon>Eukaryota</taxon>
        <taxon>Viridiplantae</taxon>
        <taxon>Streptophyta</taxon>
        <taxon>Embryophyta</taxon>
        <taxon>Tracheophyta</taxon>
        <taxon>Spermatophyta</taxon>
        <taxon>Magnoliopsida</taxon>
        <taxon>eudicotyledons</taxon>
        <taxon>Gunneridae</taxon>
        <taxon>Pentapetalae</taxon>
        <taxon>rosids</taxon>
        <taxon>malvids</taxon>
        <taxon>Malvales</taxon>
        <taxon>Malvaceae</taxon>
        <taxon>Malvoideae</taxon>
        <taxon>Hibiscus</taxon>
    </lineage>
</organism>
<gene>
    <name evidence="2" type="ORF">V6N12_060715</name>
</gene>
<accession>A0ABR2D5A5</accession>
<feature type="signal peptide" evidence="1">
    <location>
        <begin position="1"/>
        <end position="24"/>
    </location>
</feature>
<dbReference type="PANTHER" id="PTHR35290:SF2">
    <property type="entry name" value="PROTEIN CASPARIAN STRIP INTEGRITY FACTOR 1"/>
    <property type="match status" value="1"/>
</dbReference>
<dbReference type="Proteomes" id="UP001472677">
    <property type="component" value="Unassembled WGS sequence"/>
</dbReference>
<keyword evidence="3" id="KW-1185">Reference proteome</keyword>